<dbReference type="EMBL" id="QXFT01000655">
    <property type="protein sequence ID" value="KAE9338660.1"/>
    <property type="molecule type" value="Genomic_DNA"/>
</dbReference>
<feature type="signal peptide" evidence="2">
    <location>
        <begin position="1"/>
        <end position="16"/>
    </location>
</feature>
<sequence>MLHSAIALILVRRVGGPLIFIVTRVEVGLQYAFQHRHLRAKRRWQMLLVSTHEELNYETNKTTHTLADLTRPGEVGASPVNETAVTVDTTDDGIAVLGRVGRESSGPRDRQDRQHDEIQTSGFSDPTNAASSADSSSLTIWPATEQAGRLRQHALGSECNTNERKADEVWLDVTTDSVDDYTAVDDGGVTDRKHAASESLGGCDE</sequence>
<reference evidence="3 4" key="1">
    <citation type="submission" date="2018-08" db="EMBL/GenBank/DDBJ databases">
        <title>Genomic investigation of the strawberry pathogen Phytophthora fragariae indicates pathogenicity is determined by transcriptional variation in three key races.</title>
        <authorList>
            <person name="Adams T.M."/>
            <person name="Armitage A.D."/>
            <person name="Sobczyk M.K."/>
            <person name="Bates H.J."/>
            <person name="Dunwell J.M."/>
            <person name="Nellist C.F."/>
            <person name="Harrison R.J."/>
        </authorList>
    </citation>
    <scope>NUCLEOTIDE SEQUENCE [LARGE SCALE GENOMIC DNA]</scope>
    <source>
        <strain evidence="3 4">SCRP333</strain>
    </source>
</reference>
<comment type="caution">
    <text evidence="3">The sequence shown here is derived from an EMBL/GenBank/DDBJ whole genome shotgun (WGS) entry which is preliminary data.</text>
</comment>
<evidence type="ECO:0000256" key="1">
    <source>
        <dbReference type="SAM" id="MobiDB-lite"/>
    </source>
</evidence>
<evidence type="ECO:0000313" key="3">
    <source>
        <dbReference type="EMBL" id="KAE9338660.1"/>
    </source>
</evidence>
<feature type="region of interest" description="Disordered" evidence="1">
    <location>
        <begin position="99"/>
        <end position="137"/>
    </location>
</feature>
<keyword evidence="4" id="KW-1185">Reference proteome</keyword>
<evidence type="ECO:0000313" key="4">
    <source>
        <dbReference type="Proteomes" id="UP000434957"/>
    </source>
</evidence>
<gene>
    <name evidence="3" type="ORF">PR003_g11397</name>
</gene>
<evidence type="ECO:0000256" key="2">
    <source>
        <dbReference type="SAM" id="SignalP"/>
    </source>
</evidence>
<proteinExistence type="predicted"/>
<feature type="compositionally biased region" description="Basic and acidic residues" evidence="1">
    <location>
        <begin position="100"/>
        <end position="118"/>
    </location>
</feature>
<protein>
    <recommendedName>
        <fullName evidence="5">Secreted protein</fullName>
    </recommendedName>
</protein>
<keyword evidence="2" id="KW-0732">Signal</keyword>
<dbReference type="Proteomes" id="UP000434957">
    <property type="component" value="Unassembled WGS sequence"/>
</dbReference>
<accession>A0A6A4F8D6</accession>
<evidence type="ECO:0008006" key="5">
    <source>
        <dbReference type="Google" id="ProtNLM"/>
    </source>
</evidence>
<feature type="chain" id="PRO_5025659998" description="Secreted protein" evidence="2">
    <location>
        <begin position="17"/>
        <end position="205"/>
    </location>
</feature>
<feature type="compositionally biased region" description="Polar residues" evidence="1">
    <location>
        <begin position="119"/>
        <end position="137"/>
    </location>
</feature>
<organism evidence="3 4">
    <name type="scientific">Phytophthora rubi</name>
    <dbReference type="NCBI Taxonomy" id="129364"/>
    <lineage>
        <taxon>Eukaryota</taxon>
        <taxon>Sar</taxon>
        <taxon>Stramenopiles</taxon>
        <taxon>Oomycota</taxon>
        <taxon>Peronosporomycetes</taxon>
        <taxon>Peronosporales</taxon>
        <taxon>Peronosporaceae</taxon>
        <taxon>Phytophthora</taxon>
    </lineage>
</organism>
<dbReference type="AlphaFoldDB" id="A0A6A4F8D6"/>
<feature type="region of interest" description="Disordered" evidence="1">
    <location>
        <begin position="185"/>
        <end position="205"/>
    </location>
</feature>
<name>A0A6A4F8D6_9STRA</name>